<dbReference type="PANTHER" id="PTHR46558">
    <property type="entry name" value="TRACRIPTIONAL REGULATORY PROTEIN-RELATED-RELATED"/>
    <property type="match status" value="1"/>
</dbReference>
<keyword evidence="4" id="KW-1185">Reference proteome</keyword>
<evidence type="ECO:0000313" key="3">
    <source>
        <dbReference type="EMBL" id="MCW3160506.1"/>
    </source>
</evidence>
<evidence type="ECO:0000259" key="2">
    <source>
        <dbReference type="PROSITE" id="PS50943"/>
    </source>
</evidence>
<dbReference type="PROSITE" id="PS50943">
    <property type="entry name" value="HTH_CROC1"/>
    <property type="match status" value="1"/>
</dbReference>
<dbReference type="CDD" id="cd00093">
    <property type="entry name" value="HTH_XRE"/>
    <property type="match status" value="1"/>
</dbReference>
<feature type="domain" description="HTH cro/C1-type" evidence="2">
    <location>
        <begin position="8"/>
        <end position="62"/>
    </location>
</feature>
<dbReference type="Pfam" id="PF12844">
    <property type="entry name" value="HTH_19"/>
    <property type="match status" value="1"/>
</dbReference>
<keyword evidence="1" id="KW-0238">DNA-binding</keyword>
<dbReference type="Gene3D" id="1.10.260.40">
    <property type="entry name" value="lambda repressor-like DNA-binding domains"/>
    <property type="match status" value="1"/>
</dbReference>
<accession>A0ABT3HL67</accession>
<dbReference type="InterPro" id="IPR001387">
    <property type="entry name" value="Cro/C1-type_HTH"/>
</dbReference>
<name>A0ABT3HL67_9FLAO</name>
<dbReference type="PANTHER" id="PTHR46558:SF11">
    <property type="entry name" value="HTH-TYPE TRANSCRIPTIONAL REGULATOR XRE"/>
    <property type="match status" value="1"/>
</dbReference>
<comment type="caution">
    <text evidence="3">The sequence shown here is derived from an EMBL/GenBank/DDBJ whole genome shotgun (WGS) entry which is preliminary data.</text>
</comment>
<dbReference type="EMBL" id="JAPDHV010000002">
    <property type="protein sequence ID" value="MCW3160506.1"/>
    <property type="molecule type" value="Genomic_DNA"/>
</dbReference>
<dbReference type="SMART" id="SM00530">
    <property type="entry name" value="HTH_XRE"/>
    <property type="match status" value="1"/>
</dbReference>
<gene>
    <name evidence="3" type="ORF">OH806_04410</name>
</gene>
<evidence type="ECO:0000313" key="4">
    <source>
        <dbReference type="Proteomes" id="UP001163719"/>
    </source>
</evidence>
<dbReference type="RefSeq" id="WP_264742461.1">
    <property type="nucleotide sequence ID" value="NZ_JAPDHV010000002.1"/>
</dbReference>
<dbReference type="Proteomes" id="UP001163719">
    <property type="component" value="Unassembled WGS sequence"/>
</dbReference>
<sequence length="220" mass="25774">MSQIGPNIKKLRKVKGLSQQAFAELFNLSRGNISSYEEQRAEPKIDVTTQIAQYFSIPLQDLLHKSLSVNEILKFDDYFEPKSSLKNSSFKNIPFLSKDHFQELEKYSGNLELLPQITFPIFSPKQFLAIELQHLVDHHIDFSFQEGAIAFFKKLHVGSLHLIHNQFGMYYQEDTLFIGKYFVEDKKITLALNDWQQVIVNPEQLEHFWRYDGIFQQVLD</sequence>
<proteinExistence type="predicted"/>
<evidence type="ECO:0000256" key="1">
    <source>
        <dbReference type="ARBA" id="ARBA00023125"/>
    </source>
</evidence>
<protein>
    <submittedName>
        <fullName evidence="3">Helix-turn-helix domain-containing protein</fullName>
    </submittedName>
</protein>
<reference evidence="3" key="1">
    <citation type="submission" date="2022-10" db="EMBL/GenBank/DDBJ databases">
        <title>Chryseobacterium babae sp. nov. isolated from the gut of the beetle Oryctes rhinoceros, and Chryseobacterium kimseyorum sp. nov., isolated from a stick insect rearing cage.</title>
        <authorList>
            <person name="Shelomi M."/>
            <person name="Han C.-J."/>
            <person name="Chen W.-M."/>
            <person name="Chen H.-K."/>
            <person name="Liaw S.-J."/>
            <person name="Muhle E."/>
            <person name="Clermont D."/>
        </authorList>
    </citation>
    <scope>NUCLEOTIDE SEQUENCE</scope>
    <source>
        <strain evidence="3">WLa1L2M3</strain>
    </source>
</reference>
<organism evidence="3 4">
    <name type="scientific">Chryseobacterium oryctis</name>
    <dbReference type="NCBI Taxonomy" id="2952618"/>
    <lineage>
        <taxon>Bacteria</taxon>
        <taxon>Pseudomonadati</taxon>
        <taxon>Bacteroidota</taxon>
        <taxon>Flavobacteriia</taxon>
        <taxon>Flavobacteriales</taxon>
        <taxon>Weeksellaceae</taxon>
        <taxon>Chryseobacterium group</taxon>
        <taxon>Chryseobacterium</taxon>
    </lineage>
</organism>
<dbReference type="SUPFAM" id="SSF47413">
    <property type="entry name" value="lambda repressor-like DNA-binding domains"/>
    <property type="match status" value="1"/>
</dbReference>
<dbReference type="InterPro" id="IPR010982">
    <property type="entry name" value="Lambda_DNA-bd_dom_sf"/>
</dbReference>